<accession>A0A0X8JJC6</accession>
<keyword evidence="2" id="KW-1185">Reference proteome</keyword>
<dbReference type="GO" id="GO:0042262">
    <property type="term" value="P:DNA protection"/>
    <property type="evidence" value="ECO:0007669"/>
    <property type="project" value="InterPro"/>
</dbReference>
<dbReference type="Pfam" id="PF07352">
    <property type="entry name" value="Phage_Mu_Gam"/>
    <property type="match status" value="1"/>
</dbReference>
<name>A0A0X8JJC6_9BACT</name>
<reference evidence="2" key="1">
    <citation type="submission" date="2016-02" db="EMBL/GenBank/DDBJ databases">
        <authorList>
            <person name="Holder M.E."/>
            <person name="Ajami N.J."/>
            <person name="Petrosino J.F."/>
        </authorList>
    </citation>
    <scope>NUCLEOTIDE SEQUENCE [LARGE SCALE GENOMIC DNA]</scope>
    <source>
        <strain evidence="2">CCUG 45958</strain>
    </source>
</reference>
<protein>
    <recommendedName>
        <fullName evidence="3">Host-nuclease inhibitor protein Gam</fullName>
    </recommendedName>
</protein>
<evidence type="ECO:0000313" key="2">
    <source>
        <dbReference type="Proteomes" id="UP000069241"/>
    </source>
</evidence>
<sequence>MAKRVKPVLRILAIDSLEEADAVLAEIAGRKRQIALYEIRFKEEVDRLKAECAANCEPIRQGIAEREQALVQFGIARREELFRGKKSLDLNFGTIGFRASSALKTVKKLTWERVLGLIKEKGLPCVRVKEEVDKEALRALAPEKLAEVGCKLEQADDFFYELNETELADSSPAS</sequence>
<dbReference type="RefSeq" id="WP_062252163.1">
    <property type="nucleotide sequence ID" value="NZ_CP014229.1"/>
</dbReference>
<organism evidence="1 2">
    <name type="scientific">Desulfovibrio fairfieldensis</name>
    <dbReference type="NCBI Taxonomy" id="44742"/>
    <lineage>
        <taxon>Bacteria</taxon>
        <taxon>Pseudomonadati</taxon>
        <taxon>Thermodesulfobacteriota</taxon>
        <taxon>Desulfovibrionia</taxon>
        <taxon>Desulfovibrionales</taxon>
        <taxon>Desulfovibrionaceae</taxon>
        <taxon>Desulfovibrio</taxon>
    </lineage>
</organism>
<dbReference type="InterPro" id="IPR009951">
    <property type="entry name" value="Host-nuc_inhib_Gam"/>
</dbReference>
<dbReference type="AlphaFoldDB" id="A0A0X8JJC6"/>
<dbReference type="STRING" id="44742.AXF13_06825"/>
<dbReference type="EMBL" id="CP014229">
    <property type="protein sequence ID" value="AMD89849.1"/>
    <property type="molecule type" value="Genomic_DNA"/>
</dbReference>
<dbReference type="Proteomes" id="UP000069241">
    <property type="component" value="Chromosome"/>
</dbReference>
<proteinExistence type="predicted"/>
<evidence type="ECO:0008006" key="3">
    <source>
        <dbReference type="Google" id="ProtNLM"/>
    </source>
</evidence>
<dbReference type="KEGG" id="dfi:AXF13_06825"/>
<evidence type="ECO:0000313" key="1">
    <source>
        <dbReference type="EMBL" id="AMD89849.1"/>
    </source>
</evidence>
<gene>
    <name evidence="1" type="ORF">AXF13_06825</name>
</gene>
<dbReference type="GO" id="GO:0003690">
    <property type="term" value="F:double-stranded DNA binding"/>
    <property type="evidence" value="ECO:0007669"/>
    <property type="project" value="InterPro"/>
</dbReference>
<dbReference type="SUPFAM" id="SSF161266">
    <property type="entry name" value="Gam-like"/>
    <property type="match status" value="1"/>
</dbReference>
<dbReference type="Gene3D" id="1.20.5.170">
    <property type="match status" value="1"/>
</dbReference>